<evidence type="ECO:0000313" key="5">
    <source>
        <dbReference type="Proteomes" id="UP001626536"/>
    </source>
</evidence>
<keyword evidence="5" id="KW-1185">Reference proteome</keyword>
<organism evidence="4 5">
    <name type="scientific">Methylocapsa polymorpha</name>
    <dbReference type="NCBI Taxonomy" id="3080828"/>
    <lineage>
        <taxon>Bacteria</taxon>
        <taxon>Pseudomonadati</taxon>
        <taxon>Pseudomonadota</taxon>
        <taxon>Alphaproteobacteria</taxon>
        <taxon>Hyphomicrobiales</taxon>
        <taxon>Beijerinckiaceae</taxon>
        <taxon>Methylocapsa</taxon>
    </lineage>
</organism>
<proteinExistence type="predicted"/>
<dbReference type="RefSeq" id="WP_407341219.1">
    <property type="nucleotide sequence ID" value="NZ_CP136863.1"/>
</dbReference>
<reference evidence="4 5" key="1">
    <citation type="submission" date="2023-10" db="EMBL/GenBank/DDBJ databases">
        <title>Novel methanotroph of the genus Methylocapsa from a subarctic wetland.</title>
        <authorList>
            <person name="Belova S.E."/>
            <person name="Oshkin I.Y."/>
            <person name="Miroshnikov K."/>
            <person name="Dedysh S.N."/>
        </authorList>
    </citation>
    <scope>NUCLEOTIDE SEQUENCE [LARGE SCALE GENOMIC DNA]</scope>
    <source>
        <strain evidence="4 5">RX1</strain>
        <plasmid evidence="4 5">pRX1</plasmid>
    </source>
</reference>
<gene>
    <name evidence="4" type="ORF">RZS28_18950</name>
</gene>
<feature type="compositionally biased region" description="Basic and acidic residues" evidence="1">
    <location>
        <begin position="128"/>
        <end position="140"/>
    </location>
</feature>
<evidence type="ECO:0000259" key="2">
    <source>
        <dbReference type="Pfam" id="PF07756"/>
    </source>
</evidence>
<dbReference type="Pfam" id="PF07756">
    <property type="entry name" value="DUF1612"/>
    <property type="match status" value="1"/>
</dbReference>
<dbReference type="InterPro" id="IPR021068">
    <property type="entry name" value="HTH_DNA-bd"/>
</dbReference>
<accession>A0ABZ0HZ24</accession>
<evidence type="ECO:0000313" key="4">
    <source>
        <dbReference type="EMBL" id="WOJ91808.1"/>
    </source>
</evidence>
<dbReference type="NCBIfam" id="NF040876">
    <property type="entry name" value="RHE_PE00001_fam"/>
    <property type="match status" value="1"/>
</dbReference>
<protein>
    <submittedName>
        <fullName evidence="4">RHE_PE00001 family protein</fullName>
    </submittedName>
</protein>
<sequence>MRQMREQTNPMSIPWDKISGPLATAEDALARLDERLRSSPIAEGWISRTHFQDACASLWLAGELVTLEDLVLHDARMDVRSPTHELTRAQAALRTRRRIAGGAPDWAMSAEGLAILRGDGDSGSADATRADEAADCRDEAAPGSADDAGADPLAEELAALDRALESSNQFLAGGPAVARLVRDPLIYDPDWEDGEKLEAWRSGAAASQSDPPLLAAALLWDAWETNPPLERQVWLGNLLVPALLRERRKTRAHLLCLNSGLRHIRREKRRSPDQLTRLNAFLEAITMGAEAGMKDHDRWQLARRSLENKLKGKRSSSRLPALVDFILARPIASAGMIATELGVTPRAAQDMVAELGLREITGRGRYRAWGIL</sequence>
<dbReference type="Proteomes" id="UP001626536">
    <property type="component" value="Plasmid pRX1"/>
</dbReference>
<evidence type="ECO:0000259" key="3">
    <source>
        <dbReference type="Pfam" id="PF11972"/>
    </source>
</evidence>
<feature type="domain" description="HTH DNA binding" evidence="3">
    <location>
        <begin position="319"/>
        <end position="372"/>
    </location>
</feature>
<evidence type="ECO:0000256" key="1">
    <source>
        <dbReference type="SAM" id="MobiDB-lite"/>
    </source>
</evidence>
<geneLocation type="plasmid" evidence="4 5">
    <name>pRX1</name>
</geneLocation>
<feature type="region of interest" description="Disordered" evidence="1">
    <location>
        <begin position="120"/>
        <end position="150"/>
    </location>
</feature>
<feature type="domain" description="DUF1612" evidence="2">
    <location>
        <begin position="185"/>
        <end position="311"/>
    </location>
</feature>
<dbReference type="InterPro" id="IPR011670">
    <property type="entry name" value="DUF1612"/>
</dbReference>
<feature type="compositionally biased region" description="Low complexity" evidence="1">
    <location>
        <begin position="141"/>
        <end position="150"/>
    </location>
</feature>
<dbReference type="Pfam" id="PF11972">
    <property type="entry name" value="HTH_13"/>
    <property type="match status" value="1"/>
</dbReference>
<dbReference type="InterPro" id="IPR048017">
    <property type="entry name" value="Y4cF-like"/>
</dbReference>
<keyword evidence="4" id="KW-0614">Plasmid</keyword>
<dbReference type="EMBL" id="CP136863">
    <property type="protein sequence ID" value="WOJ91808.1"/>
    <property type="molecule type" value="Genomic_DNA"/>
</dbReference>
<name>A0ABZ0HZ24_9HYPH</name>